<organism evidence="2 3">
    <name type="scientific">Halotalea alkalilenta</name>
    <dbReference type="NCBI Taxonomy" id="376489"/>
    <lineage>
        <taxon>Bacteria</taxon>
        <taxon>Pseudomonadati</taxon>
        <taxon>Pseudomonadota</taxon>
        <taxon>Gammaproteobacteria</taxon>
        <taxon>Oceanospirillales</taxon>
        <taxon>Halomonadaceae</taxon>
        <taxon>Halotalea</taxon>
    </lineage>
</organism>
<dbReference type="AlphaFoldDB" id="A0A172YFE4"/>
<dbReference type="RefSeq" id="WP_064122905.1">
    <property type="nucleotide sequence ID" value="NZ_CP015243.1"/>
</dbReference>
<dbReference type="STRING" id="376489.A5892_11395"/>
<keyword evidence="1" id="KW-1133">Transmembrane helix</keyword>
<reference evidence="2 3" key="1">
    <citation type="submission" date="2016-04" db="EMBL/GenBank/DDBJ databases">
        <title>Complete Genome Sequence of Halotalea alkalilenta IHB B 13600.</title>
        <authorList>
            <person name="Swarnkar M.K."/>
            <person name="Sharma A."/>
            <person name="Kaushal K."/>
            <person name="Soni R."/>
            <person name="Rana S."/>
            <person name="Singh A.K."/>
            <person name="Gulati A."/>
        </authorList>
    </citation>
    <scope>NUCLEOTIDE SEQUENCE [LARGE SCALE GENOMIC DNA]</scope>
    <source>
        <strain evidence="2 3">IHB B 13600</strain>
    </source>
</reference>
<keyword evidence="3" id="KW-1185">Reference proteome</keyword>
<keyword evidence="1" id="KW-0812">Transmembrane</keyword>
<dbReference type="Proteomes" id="UP000077875">
    <property type="component" value="Chromosome"/>
</dbReference>
<protein>
    <submittedName>
        <fullName evidence="2">Uncharacterized protein</fullName>
    </submittedName>
</protein>
<evidence type="ECO:0000313" key="3">
    <source>
        <dbReference type="Proteomes" id="UP000077875"/>
    </source>
</evidence>
<dbReference type="EMBL" id="CP015243">
    <property type="protein sequence ID" value="ANF57991.1"/>
    <property type="molecule type" value="Genomic_DNA"/>
</dbReference>
<keyword evidence="1" id="KW-0472">Membrane</keyword>
<evidence type="ECO:0000256" key="1">
    <source>
        <dbReference type="SAM" id="Phobius"/>
    </source>
</evidence>
<feature type="transmembrane region" description="Helical" evidence="1">
    <location>
        <begin position="79"/>
        <end position="99"/>
    </location>
</feature>
<proteinExistence type="predicted"/>
<gene>
    <name evidence="2" type="ORF">A5892_11395</name>
</gene>
<evidence type="ECO:0000313" key="2">
    <source>
        <dbReference type="EMBL" id="ANF57991.1"/>
    </source>
</evidence>
<name>A0A172YFE4_9GAMM</name>
<dbReference type="KEGG" id="haa:A5892_11395"/>
<accession>A0A172YFE4</accession>
<feature type="transmembrane region" description="Helical" evidence="1">
    <location>
        <begin position="46"/>
        <end position="67"/>
    </location>
</feature>
<sequence>MSLPFKRTPRARMAEDTPRVRLEREGRDRIRRISQAVEKVPWSSSLLNLLWIGGPVTFIGAIGGYYIGYGHLPTVGNLLFFIFFAVVTSVAGILTTIVNNYRHTGRYRKVERQITRVIDALPELIMMTRDLEVERLEGDARRREAAMMLLRKQDLSSDGIELAVRELIGDTESARALADIDTYRRIGLKSRINDLIAAHSGHIEPQLTELGELAPEAAALLRERFYGRTPDLDSGVPRGENFIERVLAAIEQDDELLMTLADVEEMLTLAFELINGREIPMLVFEYRGRWRLAQALDALEQARARYRISQALGLSRLKALTVYLAEASDTLVEDAASGLRAEVLLERSREAIEDLAARVTKLAAEPQADRAALREQADVLANAMRLFRHMRDGYDEVGRHHATLLRASQRWERISSRSSDQETRLRLGPGRRGLRIRESVIVLDDHAKTQICAQLARLIRQLHARPSLRARLPHETPQAALSVDTDSAKRLAIEIALALEPHIHLSRPEVQRAINSTNAADFTSLEPGYSAATKAALGAAMVKEVDDDLSRSAESLALALVRHYQVELEPAAIEFLHRQYGARQGTLEMLSKYEQSSRSPVSFLSHRMPPIGRTPRHWYRALVMARQAFDR</sequence>